<organism evidence="6 7">
    <name type="scientific">Romanomermis culicivorax</name>
    <name type="common">Nematode worm</name>
    <dbReference type="NCBI Taxonomy" id="13658"/>
    <lineage>
        <taxon>Eukaryota</taxon>
        <taxon>Metazoa</taxon>
        <taxon>Ecdysozoa</taxon>
        <taxon>Nematoda</taxon>
        <taxon>Enoplea</taxon>
        <taxon>Dorylaimia</taxon>
        <taxon>Mermithida</taxon>
        <taxon>Mermithoidea</taxon>
        <taxon>Mermithidae</taxon>
        <taxon>Romanomermis</taxon>
    </lineage>
</organism>
<dbReference type="Proteomes" id="UP000887565">
    <property type="component" value="Unplaced"/>
</dbReference>
<dbReference type="GO" id="GO:0046856">
    <property type="term" value="P:phosphatidylinositol dephosphorylation"/>
    <property type="evidence" value="ECO:0007669"/>
    <property type="project" value="InterPro"/>
</dbReference>
<dbReference type="InterPro" id="IPR046985">
    <property type="entry name" value="IP5"/>
</dbReference>
<dbReference type="InterPro" id="IPR036691">
    <property type="entry name" value="Endo/exonu/phosph_ase_sf"/>
</dbReference>
<dbReference type="GO" id="GO:0048488">
    <property type="term" value="P:synaptic vesicle endocytosis"/>
    <property type="evidence" value="ECO:0007669"/>
    <property type="project" value="TreeGrafter"/>
</dbReference>
<protein>
    <recommendedName>
        <fullName evidence="3">phosphoinositide 5-phosphatase</fullName>
        <ecNumber evidence="3">3.1.3.36</ecNumber>
    </recommendedName>
</protein>
<name>A0A915JV85_ROMCU</name>
<dbReference type="GO" id="GO:0004439">
    <property type="term" value="F:phosphatidylinositol-4,5-bisphosphate 5-phosphatase activity"/>
    <property type="evidence" value="ECO:0007669"/>
    <property type="project" value="UniProtKB-EC"/>
</dbReference>
<evidence type="ECO:0000256" key="2">
    <source>
        <dbReference type="ARBA" id="ARBA00009678"/>
    </source>
</evidence>
<dbReference type="Pfam" id="PF22669">
    <property type="entry name" value="Exo_endo_phos2"/>
    <property type="match status" value="1"/>
</dbReference>
<dbReference type="InterPro" id="IPR002013">
    <property type="entry name" value="SAC_dom"/>
</dbReference>
<dbReference type="EC" id="3.1.3.36" evidence="3"/>
<comment type="similarity">
    <text evidence="2">In the central section; belongs to the inositol 1,4,5-trisphosphate 5-phosphatase family.</text>
</comment>
<evidence type="ECO:0000313" key="7">
    <source>
        <dbReference type="WBParaSite" id="nRc.2.0.1.t30211-RA"/>
    </source>
</evidence>
<dbReference type="GO" id="GO:0098793">
    <property type="term" value="C:presynapse"/>
    <property type="evidence" value="ECO:0007669"/>
    <property type="project" value="GOC"/>
</dbReference>
<evidence type="ECO:0000256" key="3">
    <source>
        <dbReference type="ARBA" id="ARBA00013044"/>
    </source>
</evidence>
<dbReference type="Pfam" id="PF02383">
    <property type="entry name" value="Syja_N"/>
    <property type="match status" value="1"/>
</dbReference>
<dbReference type="WBParaSite" id="nRc.2.0.1.t30211-RA">
    <property type="protein sequence ID" value="nRc.2.0.1.t30211-RA"/>
    <property type="gene ID" value="nRc.2.0.1.g30211"/>
</dbReference>
<dbReference type="PROSITE" id="PS50275">
    <property type="entry name" value="SAC"/>
    <property type="match status" value="1"/>
</dbReference>
<evidence type="ECO:0000256" key="4">
    <source>
        <dbReference type="ARBA" id="ARBA00022801"/>
    </source>
</evidence>
<keyword evidence="4" id="KW-0378">Hydrolase</keyword>
<reference evidence="7" key="1">
    <citation type="submission" date="2022-11" db="UniProtKB">
        <authorList>
            <consortium name="WormBaseParasite"/>
        </authorList>
    </citation>
    <scope>IDENTIFICATION</scope>
</reference>
<keyword evidence="6" id="KW-1185">Reference proteome</keyword>
<evidence type="ECO:0000256" key="1">
    <source>
        <dbReference type="ARBA" id="ARBA00008943"/>
    </source>
</evidence>
<feature type="domain" description="SAC" evidence="5">
    <location>
        <begin position="126"/>
        <end position="449"/>
    </location>
</feature>
<evidence type="ECO:0000313" key="6">
    <source>
        <dbReference type="Proteomes" id="UP000887565"/>
    </source>
</evidence>
<dbReference type="PANTHER" id="PTHR11200">
    <property type="entry name" value="INOSITOL 5-PHOSPHATASE"/>
    <property type="match status" value="1"/>
</dbReference>
<proteinExistence type="inferred from homology"/>
<dbReference type="AlphaFoldDB" id="A0A915JV85"/>
<dbReference type="SUPFAM" id="SSF56219">
    <property type="entry name" value="DNase I-like"/>
    <property type="match status" value="1"/>
</dbReference>
<sequence>MALGRYSRLSQKLDADVPVSLILENTKESDEFILFESGIVATLKSAECEDFKKQYVKVLDFYGCLGILRMNEENVQHAYLCLVTACVSVGKLDDFDVFMIRDVLCLPMWMSLHQGVPTIDDKVVEIQKLISSGTFYFAVSTTRNQCFDLTLCSQKRFQGLTYDHRFFWNRRLHIPFQKYGVDVDRWLLRCICGGVEIKTVYVGNLQARACVISRLSCERMGTRFNVRGTNDSGHVANFVETEQVIFYDNKVASFVQTRGSVPLFWEQPGVQIGSHKVKFSRGIEASAPAFHRHFNLLQKYYGDCAVVNLLGNKEGEKMLGEAYMVQMEAFEGNIPYIHFDYHDLVRQNNKPQNLSILYDKIKEYLIRCGFFFCNNEQILKVQTGQVRTNCLDCLDRTNCAQSFFGLNILSYQLEMLGLSEKANIKSRFDDTFRQMWTSCGDQCSRIYAGTGALEGKSKLKDASRSVTRTIQNNLMDGSKQEAMDLFLLGTNLSSDFYELACSLLPVDLMETCPIVVANPSFLSAILKRSSEFTTPVPVQIFCGTWNVNGGQRLNSVAFRREASLANWLLDFKHNDLVLSEEPIDIYAIGLEEIVDLNASNIMNASSVNHRMWNEELLRVLSRDRSYILLTSLQLVGVCLFVYIRPHLAPFVRDLATDSVKTGLGGAAGNKGAVSVRFLLYSTPLCFVCSHFAAGQSQIQERNSDYQEICRKIQFPLGRHLFSHDLIFWMGDLNYRIDMNGDDVKQLIKEKSFSVLKSSDQLANQKLAGNAFVDFNEGQLDFPPTYKYDTFSDDYDTSEKCRSPAWTDRILWWQKANGLTFCRQTWYNRVELKTSDHR</sequence>
<dbReference type="PANTHER" id="PTHR11200:SF257">
    <property type="entry name" value="PHOSPHOINOSITIDE 5-PHOSPHATASE"/>
    <property type="match status" value="1"/>
</dbReference>
<accession>A0A915JV85</accession>
<dbReference type="InterPro" id="IPR000300">
    <property type="entry name" value="IPPc"/>
</dbReference>
<dbReference type="Gene3D" id="3.60.10.10">
    <property type="entry name" value="Endonuclease/exonuclease/phosphatase"/>
    <property type="match status" value="1"/>
</dbReference>
<comment type="similarity">
    <text evidence="1">Belongs to the synaptojanin family.</text>
</comment>
<dbReference type="OMA" id="HPCHELR"/>
<evidence type="ECO:0000259" key="5">
    <source>
        <dbReference type="PROSITE" id="PS50275"/>
    </source>
</evidence>
<dbReference type="SMART" id="SM00128">
    <property type="entry name" value="IPPc"/>
    <property type="match status" value="1"/>
</dbReference>